<accession>A0A7T4B8H1</accession>
<dbReference type="Proteomes" id="UP000595231">
    <property type="component" value="Chromosome"/>
</dbReference>
<reference evidence="1 2" key="1">
    <citation type="submission" date="2020-12" db="EMBL/GenBank/DDBJ databases">
        <title>FDA dAtabase for Regulatory Grade micrObial Sequences (FDA-ARGOS): Supporting development and validation of Infectious Disease Dx tests.</title>
        <authorList>
            <person name="Sproer C."/>
            <person name="Gronow S."/>
            <person name="Severitt S."/>
            <person name="Schroder I."/>
            <person name="Tallon L."/>
            <person name="Sadzewicz L."/>
            <person name="Zhao X."/>
            <person name="Boylan J."/>
            <person name="Ott S."/>
            <person name="Bowen H."/>
            <person name="Vavikolanu K."/>
            <person name="Mehta A."/>
            <person name="Aluvathingal J."/>
            <person name="Nadendla S."/>
            <person name="Lowell S."/>
            <person name="Myers T."/>
            <person name="Yan Y."/>
            <person name="Sichtig H."/>
        </authorList>
    </citation>
    <scope>NUCLEOTIDE SEQUENCE [LARGE SCALE GENOMIC DNA]</scope>
    <source>
        <strain evidence="1 2">FDAARGOS_1050</strain>
    </source>
</reference>
<dbReference type="AlphaFoldDB" id="A0A7T4B8H1"/>
<name>A0A7T4B8H1_9BURK</name>
<evidence type="ECO:0000313" key="2">
    <source>
        <dbReference type="Proteomes" id="UP000595231"/>
    </source>
</evidence>
<dbReference type="GO" id="GO:0009289">
    <property type="term" value="C:pilus"/>
    <property type="evidence" value="ECO:0007669"/>
    <property type="project" value="InterPro"/>
</dbReference>
<evidence type="ECO:0000313" key="1">
    <source>
        <dbReference type="EMBL" id="QQB37467.1"/>
    </source>
</evidence>
<dbReference type="Gene3D" id="2.60.40.1090">
    <property type="entry name" value="Fimbrial-type adhesion domain"/>
    <property type="match status" value="1"/>
</dbReference>
<evidence type="ECO:0008006" key="3">
    <source>
        <dbReference type="Google" id="ProtNLM"/>
    </source>
</evidence>
<dbReference type="EMBL" id="CP065997">
    <property type="protein sequence ID" value="QQB37467.1"/>
    <property type="molecule type" value="Genomic_DNA"/>
</dbReference>
<gene>
    <name evidence="1" type="ORF">I6I07_13120</name>
</gene>
<protein>
    <recommendedName>
        <fullName evidence="3">Fimbrial-type adhesion domain-containing protein</fullName>
    </recommendedName>
</protein>
<dbReference type="RefSeq" id="WP_198486978.1">
    <property type="nucleotide sequence ID" value="NZ_CP065997.1"/>
</dbReference>
<proteinExistence type="predicted"/>
<dbReference type="InterPro" id="IPR036937">
    <property type="entry name" value="Adhesion_dom_fimbrial_sf"/>
</dbReference>
<organism evidence="1 2">
    <name type="scientific">Achromobacter deleyi</name>
    <dbReference type="NCBI Taxonomy" id="1353891"/>
    <lineage>
        <taxon>Bacteria</taxon>
        <taxon>Pseudomonadati</taxon>
        <taxon>Pseudomonadota</taxon>
        <taxon>Betaproteobacteria</taxon>
        <taxon>Burkholderiales</taxon>
        <taxon>Alcaligenaceae</taxon>
        <taxon>Achromobacter</taxon>
    </lineage>
</organism>
<dbReference type="GO" id="GO:0007155">
    <property type="term" value="P:cell adhesion"/>
    <property type="evidence" value="ECO:0007669"/>
    <property type="project" value="InterPro"/>
</dbReference>
<sequence>MAANKGGPRIWLAGVIAALLLPALGHAQAGVRECKLLDGGDTVTFSLPPSVSFEMDKQPPGGSILYISRPYEFRYHCFNSAPVPRRAALVILGDYGPIRQAMRDASLSLAIVYDSLFEGQWNPDPLAGTYSPYFSVDKPYQGDSGERVGRILLVLYTQKTTKQPLRVFLPATFAFKLVADEGAVLAPGIFLNTTPSRFQFIPSCIGSVNVDNTVTFDTVLTTASHNGKLPQAKPFNVSAGVNSPVCPGLEGLVGPSASSNPLDEFFLRTAVSFLPQSGERTDILNEELFLKNADGQENGLKMTITNAANQTVRFGPVPMDKYGISSSGYRNNAGPVLRGTTLSATQTYTAHLERTGAELKTGKYRAQVLVKVQWF</sequence>